<protein>
    <submittedName>
        <fullName evidence="2">Uncharacterized protein</fullName>
    </submittedName>
</protein>
<feature type="region of interest" description="Disordered" evidence="1">
    <location>
        <begin position="23"/>
        <end position="57"/>
    </location>
</feature>
<evidence type="ECO:0000313" key="2">
    <source>
        <dbReference type="EMBL" id="RVW45200.1"/>
    </source>
</evidence>
<name>A0A438ECH1_VITVI</name>
<proteinExistence type="predicted"/>
<dbReference type="AlphaFoldDB" id="A0A438ECH1"/>
<dbReference type="EMBL" id="QGNW01001336">
    <property type="protein sequence ID" value="RVW45200.1"/>
    <property type="molecule type" value="Genomic_DNA"/>
</dbReference>
<feature type="compositionally biased region" description="Acidic residues" evidence="1">
    <location>
        <begin position="29"/>
        <end position="46"/>
    </location>
</feature>
<gene>
    <name evidence="2" type="ORF">CK203_067557</name>
</gene>
<sequence length="57" mass="6688">MKEEIREIPAVVALNLGRRWVFSQSRQEVEEDNEQEDDDEEEDDNDASGIRELDNHS</sequence>
<organism evidence="2 3">
    <name type="scientific">Vitis vinifera</name>
    <name type="common">Grape</name>
    <dbReference type="NCBI Taxonomy" id="29760"/>
    <lineage>
        <taxon>Eukaryota</taxon>
        <taxon>Viridiplantae</taxon>
        <taxon>Streptophyta</taxon>
        <taxon>Embryophyta</taxon>
        <taxon>Tracheophyta</taxon>
        <taxon>Spermatophyta</taxon>
        <taxon>Magnoliopsida</taxon>
        <taxon>eudicotyledons</taxon>
        <taxon>Gunneridae</taxon>
        <taxon>Pentapetalae</taxon>
        <taxon>rosids</taxon>
        <taxon>Vitales</taxon>
        <taxon>Vitaceae</taxon>
        <taxon>Viteae</taxon>
        <taxon>Vitis</taxon>
    </lineage>
</organism>
<evidence type="ECO:0000256" key="1">
    <source>
        <dbReference type="SAM" id="MobiDB-lite"/>
    </source>
</evidence>
<accession>A0A438ECH1</accession>
<dbReference type="Proteomes" id="UP000288805">
    <property type="component" value="Unassembled WGS sequence"/>
</dbReference>
<comment type="caution">
    <text evidence="2">The sequence shown here is derived from an EMBL/GenBank/DDBJ whole genome shotgun (WGS) entry which is preliminary data.</text>
</comment>
<evidence type="ECO:0000313" key="3">
    <source>
        <dbReference type="Proteomes" id="UP000288805"/>
    </source>
</evidence>
<reference evidence="2 3" key="1">
    <citation type="journal article" date="2018" name="PLoS Genet.">
        <title>Population sequencing reveals clonal diversity and ancestral inbreeding in the grapevine cultivar Chardonnay.</title>
        <authorList>
            <person name="Roach M.J."/>
            <person name="Johnson D.L."/>
            <person name="Bohlmann J."/>
            <person name="van Vuuren H.J."/>
            <person name="Jones S.J."/>
            <person name="Pretorius I.S."/>
            <person name="Schmidt S.A."/>
            <person name="Borneman A.R."/>
        </authorList>
    </citation>
    <scope>NUCLEOTIDE SEQUENCE [LARGE SCALE GENOMIC DNA]</scope>
    <source>
        <strain evidence="3">cv. Chardonnay</strain>
        <tissue evidence="2">Leaf</tissue>
    </source>
</reference>